<dbReference type="InterPro" id="IPR013783">
    <property type="entry name" value="Ig-like_fold"/>
</dbReference>
<sequence>VDPCCSKHWGYCDFHLCDLMLCIVSFHCLVPTTVSTSVNSNVTLPCYARTEKQITDDTVNILWKKDDRTVLQVQKGITTYGSGFTGRVLVSLHYYKDGDLSLNMVRVTMSDKGLYRCYHRTTEEQGYPGAVTLNVTADQKFYAKKFGGNLTLDLFGSDHVRVTFTGHDADETPVCSVTGNKPTCSSEYTHRISVINDFLVLRELTSTDTGTFTVKNEMDEVIGVNTVTVEGNIILHFDILHFFYSIYKLSILTLWYNLFSIEFVLLSKMFTI</sequence>
<name>A0A8C1ZE38_CYPCA</name>
<proteinExistence type="predicted"/>
<accession>A0A8C1ZE38</accession>
<keyword evidence="7" id="KW-1015">Disulfide bond</keyword>
<dbReference type="AlphaFoldDB" id="A0A8C1ZE38"/>
<reference evidence="14" key="1">
    <citation type="submission" date="2025-08" db="UniProtKB">
        <authorList>
            <consortium name="Ensembl"/>
        </authorList>
    </citation>
    <scope>IDENTIFICATION</scope>
</reference>
<dbReference type="InterPro" id="IPR013106">
    <property type="entry name" value="Ig_V-set"/>
</dbReference>
<dbReference type="Proteomes" id="UP000694700">
    <property type="component" value="Unplaced"/>
</dbReference>
<dbReference type="GO" id="GO:0007166">
    <property type="term" value="P:cell surface receptor signaling pathway"/>
    <property type="evidence" value="ECO:0007669"/>
    <property type="project" value="TreeGrafter"/>
</dbReference>
<organism evidence="14 15">
    <name type="scientific">Cyprinus carpio</name>
    <name type="common">Common carp</name>
    <dbReference type="NCBI Taxonomy" id="7962"/>
    <lineage>
        <taxon>Eukaryota</taxon>
        <taxon>Metazoa</taxon>
        <taxon>Chordata</taxon>
        <taxon>Craniata</taxon>
        <taxon>Vertebrata</taxon>
        <taxon>Euteleostomi</taxon>
        <taxon>Actinopterygii</taxon>
        <taxon>Neopterygii</taxon>
        <taxon>Teleostei</taxon>
        <taxon>Ostariophysi</taxon>
        <taxon>Cypriniformes</taxon>
        <taxon>Cyprinidae</taxon>
        <taxon>Cyprininae</taxon>
        <taxon>Cyprinus</taxon>
    </lineage>
</organism>
<dbReference type="GO" id="GO:0009897">
    <property type="term" value="C:external side of plasma membrane"/>
    <property type="evidence" value="ECO:0007669"/>
    <property type="project" value="TreeGrafter"/>
</dbReference>
<keyword evidence="3 11" id="KW-0812">Transmembrane</keyword>
<keyword evidence="10" id="KW-0393">Immunoglobulin domain</keyword>
<feature type="chain" id="PRO_5034892464" description="Ig-like domain-containing protein" evidence="12">
    <location>
        <begin position="36"/>
        <end position="272"/>
    </location>
</feature>
<evidence type="ECO:0000256" key="4">
    <source>
        <dbReference type="ARBA" id="ARBA00022729"/>
    </source>
</evidence>
<dbReference type="GO" id="GO:0042130">
    <property type="term" value="P:negative regulation of T cell proliferation"/>
    <property type="evidence" value="ECO:0007669"/>
    <property type="project" value="TreeGrafter"/>
</dbReference>
<dbReference type="Pfam" id="PF07686">
    <property type="entry name" value="V-set"/>
    <property type="match status" value="1"/>
</dbReference>
<keyword evidence="2" id="KW-1003">Cell membrane</keyword>
<feature type="signal peptide" evidence="12">
    <location>
        <begin position="1"/>
        <end position="35"/>
    </location>
</feature>
<keyword evidence="5 11" id="KW-1133">Transmembrane helix</keyword>
<dbReference type="Gene3D" id="2.60.40.10">
    <property type="entry name" value="Immunoglobulins"/>
    <property type="match status" value="1"/>
</dbReference>
<evidence type="ECO:0000256" key="8">
    <source>
        <dbReference type="ARBA" id="ARBA00023170"/>
    </source>
</evidence>
<evidence type="ECO:0000256" key="2">
    <source>
        <dbReference type="ARBA" id="ARBA00022475"/>
    </source>
</evidence>
<dbReference type="GO" id="GO:0006955">
    <property type="term" value="P:immune response"/>
    <property type="evidence" value="ECO:0007669"/>
    <property type="project" value="TreeGrafter"/>
</dbReference>
<evidence type="ECO:0000256" key="9">
    <source>
        <dbReference type="ARBA" id="ARBA00023180"/>
    </source>
</evidence>
<dbReference type="Ensembl" id="ENSCCRT00015075429.1">
    <property type="protein sequence ID" value="ENSCCRP00015073059.1"/>
    <property type="gene ID" value="ENSCCRG00015029587.1"/>
</dbReference>
<evidence type="ECO:0000256" key="10">
    <source>
        <dbReference type="ARBA" id="ARBA00023319"/>
    </source>
</evidence>
<dbReference type="PANTHER" id="PTHR25466:SF11">
    <property type="entry name" value="GALECTIN 17-RELATED"/>
    <property type="match status" value="1"/>
</dbReference>
<evidence type="ECO:0000256" key="11">
    <source>
        <dbReference type="SAM" id="Phobius"/>
    </source>
</evidence>
<dbReference type="InterPro" id="IPR051713">
    <property type="entry name" value="T-cell_Activation_Regulation"/>
</dbReference>
<keyword evidence="9" id="KW-0325">Glycoprotein</keyword>
<dbReference type="SMART" id="SM00409">
    <property type="entry name" value="IG"/>
    <property type="match status" value="1"/>
</dbReference>
<dbReference type="PROSITE" id="PS50835">
    <property type="entry name" value="IG_LIKE"/>
    <property type="match status" value="1"/>
</dbReference>
<dbReference type="InterPro" id="IPR036179">
    <property type="entry name" value="Ig-like_dom_sf"/>
</dbReference>
<evidence type="ECO:0000256" key="5">
    <source>
        <dbReference type="ARBA" id="ARBA00022989"/>
    </source>
</evidence>
<dbReference type="PANTHER" id="PTHR25466">
    <property type="entry name" value="T-LYMPHOCYTE ACTIVATION ANTIGEN"/>
    <property type="match status" value="1"/>
</dbReference>
<dbReference type="InterPro" id="IPR007110">
    <property type="entry name" value="Ig-like_dom"/>
</dbReference>
<feature type="domain" description="Ig-like" evidence="13">
    <location>
        <begin position="31"/>
        <end position="134"/>
    </location>
</feature>
<evidence type="ECO:0000256" key="3">
    <source>
        <dbReference type="ARBA" id="ARBA00022692"/>
    </source>
</evidence>
<evidence type="ECO:0000256" key="6">
    <source>
        <dbReference type="ARBA" id="ARBA00023136"/>
    </source>
</evidence>
<dbReference type="SUPFAM" id="SSF48726">
    <property type="entry name" value="Immunoglobulin"/>
    <property type="match status" value="1"/>
</dbReference>
<dbReference type="GO" id="GO:0031295">
    <property type="term" value="P:T cell costimulation"/>
    <property type="evidence" value="ECO:0007669"/>
    <property type="project" value="TreeGrafter"/>
</dbReference>
<protein>
    <recommendedName>
        <fullName evidence="13">Ig-like domain-containing protein</fullName>
    </recommendedName>
</protein>
<comment type="subcellular location">
    <subcellularLocation>
        <location evidence="1">Cell membrane</location>
        <topology evidence="1">Single-pass type I membrane protein</topology>
    </subcellularLocation>
</comment>
<evidence type="ECO:0000313" key="15">
    <source>
        <dbReference type="Proteomes" id="UP000694700"/>
    </source>
</evidence>
<evidence type="ECO:0000256" key="7">
    <source>
        <dbReference type="ARBA" id="ARBA00023157"/>
    </source>
</evidence>
<keyword evidence="8" id="KW-0675">Receptor</keyword>
<evidence type="ECO:0000259" key="13">
    <source>
        <dbReference type="PROSITE" id="PS50835"/>
    </source>
</evidence>
<evidence type="ECO:0000256" key="12">
    <source>
        <dbReference type="SAM" id="SignalP"/>
    </source>
</evidence>
<evidence type="ECO:0000313" key="14">
    <source>
        <dbReference type="Ensembl" id="ENSCCRP00015073059.1"/>
    </source>
</evidence>
<keyword evidence="6 11" id="KW-0472">Membrane</keyword>
<dbReference type="GO" id="GO:0042102">
    <property type="term" value="P:positive regulation of T cell proliferation"/>
    <property type="evidence" value="ECO:0007669"/>
    <property type="project" value="TreeGrafter"/>
</dbReference>
<dbReference type="GO" id="GO:0071222">
    <property type="term" value="P:cellular response to lipopolysaccharide"/>
    <property type="evidence" value="ECO:0007669"/>
    <property type="project" value="TreeGrafter"/>
</dbReference>
<keyword evidence="4 12" id="KW-0732">Signal</keyword>
<feature type="transmembrane region" description="Helical" evidence="11">
    <location>
        <begin position="242"/>
        <end position="266"/>
    </location>
</feature>
<evidence type="ECO:0000256" key="1">
    <source>
        <dbReference type="ARBA" id="ARBA00004251"/>
    </source>
</evidence>
<dbReference type="InterPro" id="IPR003599">
    <property type="entry name" value="Ig_sub"/>
</dbReference>